<dbReference type="RefSeq" id="WP_202690441.1">
    <property type="nucleotide sequence ID" value="NZ_CP068564.1"/>
</dbReference>
<dbReference type="AlphaFoldDB" id="A0A4V2UTS4"/>
<organism evidence="1 2">
    <name type="scientific">Keratinibaculum paraultunense</name>
    <dbReference type="NCBI Taxonomy" id="1278232"/>
    <lineage>
        <taxon>Bacteria</taxon>
        <taxon>Bacillati</taxon>
        <taxon>Bacillota</taxon>
        <taxon>Tissierellia</taxon>
        <taxon>Tissierellales</taxon>
        <taxon>Tepidimicrobiaceae</taxon>
        <taxon>Keratinibaculum</taxon>
    </lineage>
</organism>
<accession>A0A4V2UTS4</accession>
<reference evidence="1 2" key="1">
    <citation type="submission" date="2019-03" db="EMBL/GenBank/DDBJ databases">
        <title>Genomic Encyclopedia of Type Strains, Phase IV (KMG-IV): sequencing the most valuable type-strain genomes for metagenomic binning, comparative biology and taxonomic classification.</title>
        <authorList>
            <person name="Goeker M."/>
        </authorList>
    </citation>
    <scope>NUCLEOTIDE SEQUENCE [LARGE SCALE GENOMIC DNA]</scope>
    <source>
        <strain evidence="1 2">DSM 26752</strain>
    </source>
</reference>
<name>A0A4V2UTS4_9FIRM</name>
<comment type="caution">
    <text evidence="1">The sequence shown here is derived from an EMBL/GenBank/DDBJ whole genome shotgun (WGS) entry which is preliminary data.</text>
</comment>
<protein>
    <recommendedName>
        <fullName evidence="3">Methyltransferase family protein</fullName>
    </recommendedName>
</protein>
<dbReference type="Gene3D" id="3.40.50.150">
    <property type="entry name" value="Vaccinia Virus protein VP39"/>
    <property type="match status" value="1"/>
</dbReference>
<proteinExistence type="predicted"/>
<keyword evidence="2" id="KW-1185">Reference proteome</keyword>
<sequence length="75" mass="8460">MGIKDLLKIGNESDRVSALYDIFEEDTRLSTKATQVEFLTTIRQIEKYLKPGMKILDLGAGAGEYSIFLQNKDSM</sequence>
<evidence type="ECO:0008006" key="3">
    <source>
        <dbReference type="Google" id="ProtNLM"/>
    </source>
</evidence>
<dbReference type="SUPFAM" id="SSF53335">
    <property type="entry name" value="S-adenosyl-L-methionine-dependent methyltransferases"/>
    <property type="match status" value="1"/>
</dbReference>
<dbReference type="EMBL" id="SMAE01000011">
    <property type="protein sequence ID" value="TCS87466.1"/>
    <property type="molecule type" value="Genomic_DNA"/>
</dbReference>
<evidence type="ECO:0000313" key="2">
    <source>
        <dbReference type="Proteomes" id="UP000294567"/>
    </source>
</evidence>
<gene>
    <name evidence="1" type="ORF">EDD65_11129</name>
</gene>
<evidence type="ECO:0000313" key="1">
    <source>
        <dbReference type="EMBL" id="TCS87466.1"/>
    </source>
</evidence>
<dbReference type="InterPro" id="IPR029063">
    <property type="entry name" value="SAM-dependent_MTases_sf"/>
</dbReference>
<dbReference type="Proteomes" id="UP000294567">
    <property type="component" value="Unassembled WGS sequence"/>
</dbReference>